<feature type="compositionally biased region" description="Polar residues" evidence="1">
    <location>
        <begin position="73"/>
        <end position="83"/>
    </location>
</feature>
<evidence type="ECO:0000256" key="1">
    <source>
        <dbReference type="SAM" id="MobiDB-lite"/>
    </source>
</evidence>
<keyword evidence="2" id="KW-0732">Signal</keyword>
<feature type="compositionally biased region" description="Basic and acidic residues" evidence="1">
    <location>
        <begin position="431"/>
        <end position="448"/>
    </location>
</feature>
<dbReference type="EMBL" id="MU825406">
    <property type="protein sequence ID" value="KAJ7391447.1"/>
    <property type="molecule type" value="Genomic_DNA"/>
</dbReference>
<keyword evidence="5" id="KW-1185">Reference proteome</keyword>
<feature type="signal peptide" evidence="2">
    <location>
        <begin position="1"/>
        <end position="19"/>
    </location>
</feature>
<feature type="region of interest" description="Disordered" evidence="1">
    <location>
        <begin position="476"/>
        <end position="559"/>
    </location>
</feature>
<feature type="domain" description="DUF6589" evidence="3">
    <location>
        <begin position="611"/>
        <end position="698"/>
    </location>
</feature>
<dbReference type="InterPro" id="IPR046496">
    <property type="entry name" value="DUF6589"/>
</dbReference>
<evidence type="ECO:0000313" key="4">
    <source>
        <dbReference type="EMBL" id="KAJ7391447.1"/>
    </source>
</evidence>
<accession>A0A9X0A0X1</accession>
<dbReference type="Pfam" id="PF20231">
    <property type="entry name" value="DUF6589"/>
    <property type="match status" value="1"/>
</dbReference>
<dbReference type="OrthoDB" id="10011386at2759"/>
<dbReference type="Proteomes" id="UP001163046">
    <property type="component" value="Unassembled WGS sequence"/>
</dbReference>
<reference evidence="4" key="1">
    <citation type="submission" date="2023-01" db="EMBL/GenBank/DDBJ databases">
        <title>Genome assembly of the deep-sea coral Lophelia pertusa.</title>
        <authorList>
            <person name="Herrera S."/>
            <person name="Cordes E."/>
        </authorList>
    </citation>
    <scope>NUCLEOTIDE SEQUENCE</scope>
    <source>
        <strain evidence="4">USNM1676648</strain>
        <tissue evidence="4">Polyp</tissue>
    </source>
</reference>
<evidence type="ECO:0000259" key="3">
    <source>
        <dbReference type="Pfam" id="PF20231"/>
    </source>
</evidence>
<dbReference type="AlphaFoldDB" id="A0A9X0A0X1"/>
<name>A0A9X0A0X1_9CNID</name>
<feature type="compositionally biased region" description="Polar residues" evidence="1">
    <location>
        <begin position="36"/>
        <end position="56"/>
    </location>
</feature>
<evidence type="ECO:0000256" key="2">
    <source>
        <dbReference type="SAM" id="SignalP"/>
    </source>
</evidence>
<organism evidence="4 5">
    <name type="scientific">Desmophyllum pertusum</name>
    <dbReference type="NCBI Taxonomy" id="174260"/>
    <lineage>
        <taxon>Eukaryota</taxon>
        <taxon>Metazoa</taxon>
        <taxon>Cnidaria</taxon>
        <taxon>Anthozoa</taxon>
        <taxon>Hexacorallia</taxon>
        <taxon>Scleractinia</taxon>
        <taxon>Caryophylliina</taxon>
        <taxon>Caryophylliidae</taxon>
        <taxon>Desmophyllum</taxon>
    </lineage>
</organism>
<sequence length="767" mass="87188">MAYIASFVLYPFLILYVLGIHQPSPPGPVNLDDTIPDNQQNHSSTGAMASNDNNTMRCLGELISPASRERPSGSRTSESSGNGLSALIDEWTSELSLRRPTTGSSNTLHCATRSPDCVVQTFIGHFRQQMGPMACWPSAYFDNDEGVGDDSLEKTNASAKSQISAVAMPANTEPHQGVDQTQAEAEEKIRQVLSSVNRETLETCQSEPNSTTFQGTGQFIRQHGSVVSQESSSAPTQCNKDTGGRKTLQIWSRGVFLVVSGGGHIEYWQPLYRSESPTQAFLVLILWLYRKFKPLLQKVLIPEQITEKMSSTIVAYDMCHVDGMKLSKCDLPFQEPFDKMWQNVVKVIDRFHIRNHTDKKCQTVYNPEGKIPARYNTMAAEQTNVWEMEERDERKVARREVQKAAEKKRRELLEAKREKERLEAAKKIERENAERERERIAAERKGEEPNENEQYVSADIEYYEWAHYLKEQQKDKTSEDLELQKPLQRAHNGRRFSGKRSTGLRSPTGITPSSKRNKNGVQDKPPQSDKTSRRSLSFQREADKEPSLISEQGDGNPLTLEDKMQAMNLPQGQQETVVKIFIGYPKTGRVDQFECTDVWSDHHAIVRCSKLHAILPTGMAFEIINNRFFNSTGKAGGNVPLDLRMEHLNKLLKIALKQLGSNVSEAAAQRIARALPGLERLVSYVDSDCSLSDKSGHHSAKHLRETVILVTQDLFDEKVFDFQPGRNYQCFKKFKVDLLHKLDHREFLKWGRRLFKVWEAMYYQQEI</sequence>
<feature type="compositionally biased region" description="Polar residues" evidence="1">
    <location>
        <begin position="499"/>
        <end position="514"/>
    </location>
</feature>
<protein>
    <recommendedName>
        <fullName evidence="3">DUF6589 domain-containing protein</fullName>
    </recommendedName>
</protein>
<feature type="region of interest" description="Disordered" evidence="1">
    <location>
        <begin position="28"/>
        <end position="84"/>
    </location>
</feature>
<feature type="chain" id="PRO_5040746215" description="DUF6589 domain-containing protein" evidence="2">
    <location>
        <begin position="20"/>
        <end position="767"/>
    </location>
</feature>
<evidence type="ECO:0000313" key="5">
    <source>
        <dbReference type="Proteomes" id="UP001163046"/>
    </source>
</evidence>
<gene>
    <name evidence="4" type="ORF">OS493_018494</name>
</gene>
<proteinExistence type="predicted"/>
<feature type="region of interest" description="Disordered" evidence="1">
    <location>
        <begin position="431"/>
        <end position="455"/>
    </location>
</feature>
<comment type="caution">
    <text evidence="4">The sequence shown here is derived from an EMBL/GenBank/DDBJ whole genome shotgun (WGS) entry which is preliminary data.</text>
</comment>